<dbReference type="GO" id="GO:0005085">
    <property type="term" value="F:guanyl-nucleotide exchange factor activity"/>
    <property type="evidence" value="ECO:0007669"/>
    <property type="project" value="InterPro"/>
</dbReference>
<sequence>MSHAPSFGKQREVELPEFPQVKMLKPKVLTEILGQAISGGVVSSLLINQEGSLLSYAGSGDKDAKVTAAIASSIWAAYEKNGKMAFHNDELKMIFMDCEDGKVAITRVANLILCLYAQQSVGLGMLKAKAEALAAYLEQPLKQVATS</sequence>
<name>A0A9X0CGJ5_9CNID</name>
<dbReference type="EMBL" id="MU827778">
    <property type="protein sequence ID" value="KAJ7340506.1"/>
    <property type="molecule type" value="Genomic_DNA"/>
</dbReference>
<comment type="similarity">
    <text evidence="1">Belongs to the GAMAD family.</text>
</comment>
<dbReference type="Proteomes" id="UP001163046">
    <property type="component" value="Unassembled WGS sequence"/>
</dbReference>
<dbReference type="GO" id="GO:0032008">
    <property type="term" value="P:positive regulation of TOR signaling"/>
    <property type="evidence" value="ECO:0007669"/>
    <property type="project" value="InterPro"/>
</dbReference>
<protein>
    <submittedName>
        <fullName evidence="3">Ragulator complex protein lamtor2</fullName>
    </submittedName>
</protein>
<proteinExistence type="inferred from homology"/>
<dbReference type="OrthoDB" id="271745at2759"/>
<evidence type="ECO:0000313" key="4">
    <source>
        <dbReference type="Proteomes" id="UP001163046"/>
    </source>
</evidence>
<dbReference type="AlphaFoldDB" id="A0A9X0CGJ5"/>
<comment type="caution">
    <text evidence="3">The sequence shown here is derived from an EMBL/GenBank/DDBJ whole genome shotgun (WGS) entry which is preliminary data.</text>
</comment>
<dbReference type="PANTHER" id="PTHR13323">
    <property type="entry name" value="LATE ENDOSOMAL/LYSOSOMAL MP1 INTERACTING PROTEIN"/>
    <property type="match status" value="1"/>
</dbReference>
<gene>
    <name evidence="3" type="primary">LAMTOR2</name>
    <name evidence="3" type="ORF">OS493_003258</name>
</gene>
<dbReference type="SMART" id="SM00960">
    <property type="entry name" value="Robl_LC7"/>
    <property type="match status" value="1"/>
</dbReference>
<organism evidence="3 4">
    <name type="scientific">Desmophyllum pertusum</name>
    <dbReference type="NCBI Taxonomy" id="174260"/>
    <lineage>
        <taxon>Eukaryota</taxon>
        <taxon>Metazoa</taxon>
        <taxon>Cnidaria</taxon>
        <taxon>Anthozoa</taxon>
        <taxon>Hexacorallia</taxon>
        <taxon>Scleractinia</taxon>
        <taxon>Caryophylliina</taxon>
        <taxon>Caryophylliidae</taxon>
        <taxon>Desmophyllum</taxon>
    </lineage>
</organism>
<dbReference type="InterPro" id="IPR004942">
    <property type="entry name" value="Roadblock/LAMTOR2_dom"/>
</dbReference>
<dbReference type="InterPro" id="IPR037587">
    <property type="entry name" value="LAMTOR2-like"/>
</dbReference>
<feature type="domain" description="Roadblock/LAMTOR2" evidence="2">
    <location>
        <begin position="29"/>
        <end position="117"/>
    </location>
</feature>
<reference evidence="3" key="1">
    <citation type="submission" date="2023-01" db="EMBL/GenBank/DDBJ databases">
        <title>Genome assembly of the deep-sea coral Lophelia pertusa.</title>
        <authorList>
            <person name="Herrera S."/>
            <person name="Cordes E."/>
        </authorList>
    </citation>
    <scope>NUCLEOTIDE SEQUENCE</scope>
    <source>
        <strain evidence="3">USNM1676648</strain>
        <tissue evidence="3">Polyp</tissue>
    </source>
</reference>
<dbReference type="FunFam" id="3.30.450.30:FF:000004">
    <property type="entry name" value="ragulator complex protein LAMTOR2"/>
    <property type="match status" value="1"/>
</dbReference>
<keyword evidence="4" id="KW-1185">Reference proteome</keyword>
<dbReference type="SUPFAM" id="SSF103196">
    <property type="entry name" value="Roadblock/LC7 domain"/>
    <property type="match status" value="1"/>
</dbReference>
<evidence type="ECO:0000313" key="3">
    <source>
        <dbReference type="EMBL" id="KAJ7340506.1"/>
    </source>
</evidence>
<evidence type="ECO:0000259" key="2">
    <source>
        <dbReference type="SMART" id="SM00960"/>
    </source>
</evidence>
<dbReference type="GO" id="GO:0060090">
    <property type="term" value="F:molecular adaptor activity"/>
    <property type="evidence" value="ECO:0007669"/>
    <property type="project" value="InterPro"/>
</dbReference>
<dbReference type="Pfam" id="PF03259">
    <property type="entry name" value="Robl_LC7"/>
    <property type="match status" value="1"/>
</dbReference>
<accession>A0A9X0CGJ5</accession>
<dbReference type="GO" id="GO:0005737">
    <property type="term" value="C:cytoplasm"/>
    <property type="evidence" value="ECO:0007669"/>
    <property type="project" value="UniProtKB-ARBA"/>
</dbReference>
<dbReference type="Gene3D" id="3.30.450.30">
    <property type="entry name" value="Dynein light chain 2a, cytoplasmic"/>
    <property type="match status" value="1"/>
</dbReference>
<evidence type="ECO:0000256" key="1">
    <source>
        <dbReference type="ARBA" id="ARBA00007191"/>
    </source>
</evidence>